<reference evidence="2 3" key="1">
    <citation type="submission" date="2018-08" db="EMBL/GenBank/DDBJ databases">
        <title>Genome analysis of the thermophilic bacterium of the candidate phylum Aminicenantes from deep subsurface aquifer revealed its physiology and ecological role.</title>
        <authorList>
            <person name="Kadnikov V.V."/>
            <person name="Mardanov A.V."/>
            <person name="Beletsky A.V."/>
            <person name="Karnachuk O.V."/>
            <person name="Ravin N.V."/>
        </authorList>
    </citation>
    <scope>NUCLEOTIDE SEQUENCE [LARGE SCALE GENOMIC DNA]</scope>
    <source>
        <strain evidence="2">BY38</strain>
    </source>
</reference>
<evidence type="ECO:0000313" key="2">
    <source>
        <dbReference type="EMBL" id="RFT16775.1"/>
    </source>
</evidence>
<dbReference type="Proteomes" id="UP000257323">
    <property type="component" value="Unassembled WGS sequence"/>
</dbReference>
<organism evidence="2 3">
    <name type="scientific">Candidatus Saccharicenans subterraneus</name>
    <dbReference type="NCBI Taxonomy" id="2508984"/>
    <lineage>
        <taxon>Bacteria</taxon>
        <taxon>Candidatus Aminicenantota</taxon>
        <taxon>Candidatus Aminicenantia</taxon>
        <taxon>Candidatus Aminicenantales</taxon>
        <taxon>Candidatus Saccharicenantaceae</taxon>
        <taxon>Candidatus Saccharicenans</taxon>
    </lineage>
</organism>
<sequence>MKKILAGAMFLCFLILLVADCSRKTESPPEKAGAGTQGAVSTATGAFDSMIGSMQEALRAQDYLKALAAADSIKDKIWEEAPLMLRNVVLVKGINNTYGVYEPEEDDVYSQGETIYVYLEPVGYRIMKNEAGYYEFRFTADFQLVNENGEILGGQEQFANLPFKSWHPNKEVAITFNYNFSGIPAGKYKVVTTVFDANSDRKASADTWFTIE</sequence>
<evidence type="ECO:0000313" key="3">
    <source>
        <dbReference type="Proteomes" id="UP000257323"/>
    </source>
</evidence>
<feature type="signal peptide" evidence="1">
    <location>
        <begin position="1"/>
        <end position="18"/>
    </location>
</feature>
<keyword evidence="1" id="KW-0732">Signal</keyword>
<comment type="caution">
    <text evidence="2">The sequence shown here is derived from an EMBL/GenBank/DDBJ whole genome shotgun (WGS) entry which is preliminary data.</text>
</comment>
<dbReference type="EMBL" id="QUAH01000002">
    <property type="protein sequence ID" value="RFT16775.1"/>
    <property type="molecule type" value="Genomic_DNA"/>
</dbReference>
<feature type="chain" id="PRO_5017707564" evidence="1">
    <location>
        <begin position="19"/>
        <end position="212"/>
    </location>
</feature>
<evidence type="ECO:0000256" key="1">
    <source>
        <dbReference type="SAM" id="SignalP"/>
    </source>
</evidence>
<gene>
    <name evidence="2" type="ORF">OP8BY_1388</name>
</gene>
<dbReference type="AlphaFoldDB" id="A0A3E2BPV6"/>
<name>A0A3E2BPV6_9BACT</name>
<protein>
    <submittedName>
        <fullName evidence="2">Uncharacterized protein</fullName>
    </submittedName>
</protein>
<proteinExistence type="predicted"/>
<accession>A0A3E2BPV6</accession>